<evidence type="ECO:0000313" key="2">
    <source>
        <dbReference type="EMBL" id="KKW32271.1"/>
    </source>
</evidence>
<feature type="transmembrane region" description="Helical" evidence="1">
    <location>
        <begin position="42"/>
        <end position="62"/>
    </location>
</feature>
<comment type="caution">
    <text evidence="2">The sequence shown here is derived from an EMBL/GenBank/DDBJ whole genome shotgun (WGS) entry which is preliminary data.</text>
</comment>
<organism evidence="2 3">
    <name type="scientific">Candidatus Uhrbacteria bacterium GW2011_GWA2_52_8d</name>
    <dbReference type="NCBI Taxonomy" id="1618979"/>
    <lineage>
        <taxon>Bacteria</taxon>
        <taxon>Candidatus Uhriibacteriota</taxon>
    </lineage>
</organism>
<name>A0A0G1XMW0_9BACT</name>
<dbReference type="EMBL" id="LCRH01000034">
    <property type="protein sequence ID" value="KKW32271.1"/>
    <property type="molecule type" value="Genomic_DNA"/>
</dbReference>
<evidence type="ECO:0000256" key="1">
    <source>
        <dbReference type="SAM" id="Phobius"/>
    </source>
</evidence>
<feature type="transmembrane region" description="Helical" evidence="1">
    <location>
        <begin position="69"/>
        <end position="88"/>
    </location>
</feature>
<gene>
    <name evidence="2" type="ORF">UY76_C0034G0013</name>
</gene>
<protein>
    <submittedName>
        <fullName evidence="2">Uncharacterized protein</fullName>
    </submittedName>
</protein>
<proteinExistence type="predicted"/>
<evidence type="ECO:0000313" key="3">
    <source>
        <dbReference type="Proteomes" id="UP000034054"/>
    </source>
</evidence>
<reference evidence="2 3" key="1">
    <citation type="journal article" date="2015" name="Nature">
        <title>rRNA introns, odd ribosomes, and small enigmatic genomes across a large radiation of phyla.</title>
        <authorList>
            <person name="Brown C.T."/>
            <person name="Hug L.A."/>
            <person name="Thomas B.C."/>
            <person name="Sharon I."/>
            <person name="Castelle C.J."/>
            <person name="Singh A."/>
            <person name="Wilkins M.J."/>
            <person name="Williams K.H."/>
            <person name="Banfield J.F."/>
        </authorList>
    </citation>
    <scope>NUCLEOTIDE SEQUENCE [LARGE SCALE GENOMIC DNA]</scope>
</reference>
<dbReference type="AlphaFoldDB" id="A0A0G1XMW0"/>
<accession>A0A0G1XMW0</accession>
<keyword evidence="1" id="KW-0472">Membrane</keyword>
<sequence>MGQQVREEVIVIHSRQVRHVPPHPPPQQITTQVTNETEVAEAIGGCVLGMIALCVFVPLLIVIMVALGVLIIPLLFISIALLVLAAMLDQS</sequence>
<dbReference type="Proteomes" id="UP000034054">
    <property type="component" value="Unassembled WGS sequence"/>
</dbReference>
<keyword evidence="1" id="KW-1133">Transmembrane helix</keyword>
<keyword evidence="1" id="KW-0812">Transmembrane</keyword>